<keyword evidence="1" id="KW-1133">Transmembrane helix</keyword>
<comment type="caution">
    <text evidence="2">The sequence shown here is derived from an EMBL/GenBank/DDBJ whole genome shotgun (WGS) entry which is preliminary data.</text>
</comment>
<protein>
    <submittedName>
        <fullName evidence="2">Uncharacterized protein</fullName>
    </submittedName>
</protein>
<reference evidence="3" key="1">
    <citation type="submission" date="2017-06" db="EMBL/GenBank/DDBJ databases">
        <title>Genome analysis of Fimbriiglobus ruber SP5, the first member of the order Planctomycetales with confirmed chitinolytic capability.</title>
        <authorList>
            <person name="Ravin N.V."/>
            <person name="Rakitin A.L."/>
            <person name="Ivanova A.A."/>
            <person name="Beletsky A.V."/>
            <person name="Kulichevskaya I.S."/>
            <person name="Mardanov A.V."/>
            <person name="Dedysh S.N."/>
        </authorList>
    </citation>
    <scope>NUCLEOTIDE SEQUENCE [LARGE SCALE GENOMIC DNA]</scope>
    <source>
        <strain evidence="3">SP5</strain>
    </source>
</reference>
<evidence type="ECO:0000256" key="1">
    <source>
        <dbReference type="SAM" id="Phobius"/>
    </source>
</evidence>
<name>A0A225DED1_9BACT</name>
<organism evidence="2 3">
    <name type="scientific">Fimbriiglobus ruber</name>
    <dbReference type="NCBI Taxonomy" id="1908690"/>
    <lineage>
        <taxon>Bacteria</taxon>
        <taxon>Pseudomonadati</taxon>
        <taxon>Planctomycetota</taxon>
        <taxon>Planctomycetia</taxon>
        <taxon>Gemmatales</taxon>
        <taxon>Gemmataceae</taxon>
        <taxon>Fimbriiglobus</taxon>
    </lineage>
</organism>
<dbReference type="EMBL" id="NIDE01000014">
    <property type="protein sequence ID" value="OWK38004.1"/>
    <property type="molecule type" value="Genomic_DNA"/>
</dbReference>
<gene>
    <name evidence="2" type="ORF">FRUB_07124</name>
</gene>
<sequence length="62" mass="6338">MGAGDQGLLGRGTAGPPREDSALAVTAVILFVGWRVGSAGVRPTRRKMGSFGKNRVRDGLGG</sequence>
<keyword evidence="1" id="KW-0472">Membrane</keyword>
<keyword evidence="1" id="KW-0812">Transmembrane</keyword>
<evidence type="ECO:0000313" key="2">
    <source>
        <dbReference type="EMBL" id="OWK38004.1"/>
    </source>
</evidence>
<keyword evidence="3" id="KW-1185">Reference proteome</keyword>
<feature type="transmembrane region" description="Helical" evidence="1">
    <location>
        <begin position="22"/>
        <end position="41"/>
    </location>
</feature>
<dbReference type="Proteomes" id="UP000214646">
    <property type="component" value="Unassembled WGS sequence"/>
</dbReference>
<proteinExistence type="predicted"/>
<evidence type="ECO:0000313" key="3">
    <source>
        <dbReference type="Proteomes" id="UP000214646"/>
    </source>
</evidence>
<accession>A0A225DED1</accession>
<dbReference type="AlphaFoldDB" id="A0A225DED1"/>